<feature type="transmembrane region" description="Helical" evidence="9">
    <location>
        <begin position="35"/>
        <end position="56"/>
    </location>
</feature>
<name>A0AAW1WWV5_RUBAR</name>
<evidence type="ECO:0000256" key="8">
    <source>
        <dbReference type="ARBA" id="ARBA00032993"/>
    </source>
</evidence>
<dbReference type="GO" id="GO:0032040">
    <property type="term" value="C:small-subunit processome"/>
    <property type="evidence" value="ECO:0007669"/>
    <property type="project" value="TreeGrafter"/>
</dbReference>
<dbReference type="EMBL" id="JBEDUW010000005">
    <property type="protein sequence ID" value="KAK9928857.1"/>
    <property type="molecule type" value="Genomic_DNA"/>
</dbReference>
<evidence type="ECO:0000313" key="12">
    <source>
        <dbReference type="Proteomes" id="UP001457282"/>
    </source>
</evidence>
<comment type="subcellular location">
    <subcellularLocation>
        <location evidence="1">Nucleus</location>
        <location evidence="1">Nucleolus</location>
    </subcellularLocation>
</comment>
<evidence type="ECO:0000256" key="6">
    <source>
        <dbReference type="ARBA" id="ARBA00023242"/>
    </source>
</evidence>
<dbReference type="AlphaFoldDB" id="A0AAW1WWV5"/>
<dbReference type="Pfam" id="PF17903">
    <property type="entry name" value="KH_KRR1_1st"/>
    <property type="match status" value="1"/>
</dbReference>
<dbReference type="InterPro" id="IPR036612">
    <property type="entry name" value="KH_dom_type_1_sf"/>
</dbReference>
<keyword evidence="7" id="KW-0687">Ribonucleoprotein</keyword>
<dbReference type="InterPro" id="IPR024166">
    <property type="entry name" value="rRNA_assembly_KRR1"/>
</dbReference>
<keyword evidence="9" id="KW-1133">Transmembrane helix</keyword>
<dbReference type="PANTHER" id="PTHR12581">
    <property type="entry name" value="HIV-1 REV BINDING PROTEIN 2, 3"/>
    <property type="match status" value="1"/>
</dbReference>
<feature type="transmembrane region" description="Helical" evidence="9">
    <location>
        <begin position="62"/>
        <end position="81"/>
    </location>
</feature>
<keyword evidence="9" id="KW-0812">Transmembrane</keyword>
<protein>
    <recommendedName>
        <fullName evidence="8">KRR-R motif-containing protein 1</fullName>
    </recommendedName>
</protein>
<dbReference type="InterPro" id="IPR041174">
    <property type="entry name" value="KRR1-like_KH1"/>
</dbReference>
<organism evidence="11 12">
    <name type="scientific">Rubus argutus</name>
    <name type="common">Southern blackberry</name>
    <dbReference type="NCBI Taxonomy" id="59490"/>
    <lineage>
        <taxon>Eukaryota</taxon>
        <taxon>Viridiplantae</taxon>
        <taxon>Streptophyta</taxon>
        <taxon>Embryophyta</taxon>
        <taxon>Tracheophyta</taxon>
        <taxon>Spermatophyta</taxon>
        <taxon>Magnoliopsida</taxon>
        <taxon>eudicotyledons</taxon>
        <taxon>Gunneridae</taxon>
        <taxon>Pentapetalae</taxon>
        <taxon>rosids</taxon>
        <taxon>fabids</taxon>
        <taxon>Rosales</taxon>
        <taxon>Rosaceae</taxon>
        <taxon>Rosoideae</taxon>
        <taxon>Rosoideae incertae sedis</taxon>
        <taxon>Rubus</taxon>
    </lineage>
</organism>
<dbReference type="PANTHER" id="PTHR12581:SF0">
    <property type="entry name" value="KRR1 SMALL SUBUNIT PROCESSOME COMPONENT HOMOLOG"/>
    <property type="match status" value="1"/>
</dbReference>
<evidence type="ECO:0000313" key="11">
    <source>
        <dbReference type="EMBL" id="KAK9928857.1"/>
    </source>
</evidence>
<keyword evidence="3" id="KW-0690">Ribosome biogenesis</keyword>
<feature type="domain" description="KRR1 small subunit processome component first KH" evidence="10">
    <location>
        <begin position="84"/>
        <end position="150"/>
    </location>
</feature>
<keyword evidence="4" id="KW-0698">rRNA processing</keyword>
<evidence type="ECO:0000259" key="10">
    <source>
        <dbReference type="Pfam" id="PF17903"/>
    </source>
</evidence>
<keyword evidence="6" id="KW-0539">Nucleus</keyword>
<keyword evidence="12" id="KW-1185">Reference proteome</keyword>
<gene>
    <name evidence="11" type="ORF">M0R45_025976</name>
</gene>
<sequence>MESPSWIEPGLWWGETKVRTATMENSKEPLNKDGILPYTSFSSIFYNLCFIIFLSSFGPSKFYLFISSQTQILVMLVILSGRKELEESWPMVEASLEKYGISCTLSLAESSITFSTTTRTRCPDIVDKARELLQLLALTCVPPSEAIQVLSGSLQYDIIWTGSHNGGLYSKLSFRDRGRYLFRMKSIQLNLQELSRLSACSIYLNGISVTVMGTSPEAFKVIRHIVEGCVEKGHSPGTTVRLINLCIERKGQMDNLEMDAYGFETVGTITMCNDVRQLKPSDGNTQVDHEKSELFANDPAPEVEYTRRFIFGPSLNKDGMLDLACLSGCWICRNRATVTALGTSPEGFKLVRFVVRRCIVNNANPTTLLRKIKRRRELQKRDGAGTSPIVLAERELNLDQVLWEVQSELENESLSSDLEI</sequence>
<keyword evidence="5" id="KW-0694">RNA-binding</keyword>
<evidence type="ECO:0000256" key="1">
    <source>
        <dbReference type="ARBA" id="ARBA00004604"/>
    </source>
</evidence>
<evidence type="ECO:0000256" key="3">
    <source>
        <dbReference type="ARBA" id="ARBA00022517"/>
    </source>
</evidence>
<dbReference type="Gene3D" id="3.30.1370.10">
    <property type="entry name" value="K Homology domain, type 1"/>
    <property type="match status" value="3"/>
</dbReference>
<proteinExistence type="inferred from homology"/>
<evidence type="ECO:0000256" key="4">
    <source>
        <dbReference type="ARBA" id="ARBA00022552"/>
    </source>
</evidence>
<dbReference type="Proteomes" id="UP001457282">
    <property type="component" value="Unassembled WGS sequence"/>
</dbReference>
<comment type="caution">
    <text evidence="11">The sequence shown here is derived from an EMBL/GenBank/DDBJ whole genome shotgun (WGS) entry which is preliminary data.</text>
</comment>
<dbReference type="GO" id="GO:0003723">
    <property type="term" value="F:RNA binding"/>
    <property type="evidence" value="ECO:0007669"/>
    <property type="project" value="UniProtKB-KW"/>
</dbReference>
<comment type="similarity">
    <text evidence="2">Belongs to the KRR1 family.</text>
</comment>
<dbReference type="GO" id="GO:0006364">
    <property type="term" value="P:rRNA processing"/>
    <property type="evidence" value="ECO:0007669"/>
    <property type="project" value="UniProtKB-KW"/>
</dbReference>
<evidence type="ECO:0000256" key="7">
    <source>
        <dbReference type="ARBA" id="ARBA00023274"/>
    </source>
</evidence>
<evidence type="ECO:0000256" key="5">
    <source>
        <dbReference type="ARBA" id="ARBA00022884"/>
    </source>
</evidence>
<keyword evidence="9" id="KW-0472">Membrane</keyword>
<reference evidence="11 12" key="1">
    <citation type="journal article" date="2023" name="G3 (Bethesda)">
        <title>A chromosome-length genome assembly and annotation of blackberry (Rubus argutus, cv. 'Hillquist').</title>
        <authorList>
            <person name="Bruna T."/>
            <person name="Aryal R."/>
            <person name="Dudchenko O."/>
            <person name="Sargent D.J."/>
            <person name="Mead D."/>
            <person name="Buti M."/>
            <person name="Cavallini A."/>
            <person name="Hytonen T."/>
            <person name="Andres J."/>
            <person name="Pham M."/>
            <person name="Weisz D."/>
            <person name="Mascagni F."/>
            <person name="Usai G."/>
            <person name="Natali L."/>
            <person name="Bassil N."/>
            <person name="Fernandez G.E."/>
            <person name="Lomsadze A."/>
            <person name="Armour M."/>
            <person name="Olukolu B."/>
            <person name="Poorten T."/>
            <person name="Britton C."/>
            <person name="Davik J."/>
            <person name="Ashrafi H."/>
            <person name="Aiden E.L."/>
            <person name="Borodovsky M."/>
            <person name="Worthington M."/>
        </authorList>
    </citation>
    <scope>NUCLEOTIDE SEQUENCE [LARGE SCALE GENOMIC DNA]</scope>
    <source>
        <strain evidence="11">PI 553951</strain>
    </source>
</reference>
<evidence type="ECO:0000256" key="2">
    <source>
        <dbReference type="ARBA" id="ARBA00009344"/>
    </source>
</evidence>
<evidence type="ECO:0000256" key="9">
    <source>
        <dbReference type="SAM" id="Phobius"/>
    </source>
</evidence>
<accession>A0AAW1WWV5</accession>